<comment type="catalytic activity">
    <reaction evidence="12">
        <text>5,6-dihydrouridine(20a) in tRNA + NAD(+) = uridine(20a) in tRNA + NADH + H(+)</text>
        <dbReference type="Rhea" id="RHEA:53348"/>
        <dbReference type="Rhea" id="RHEA-COMP:13535"/>
        <dbReference type="Rhea" id="RHEA-COMP:13536"/>
        <dbReference type="ChEBI" id="CHEBI:15378"/>
        <dbReference type="ChEBI" id="CHEBI:57540"/>
        <dbReference type="ChEBI" id="CHEBI:57945"/>
        <dbReference type="ChEBI" id="CHEBI:65315"/>
        <dbReference type="ChEBI" id="CHEBI:74443"/>
        <dbReference type="EC" id="1.3.1.90"/>
    </reaction>
    <physiologicalReaction direction="right-to-left" evidence="12">
        <dbReference type="Rhea" id="RHEA:53350"/>
    </physiologicalReaction>
</comment>
<dbReference type="InterPro" id="IPR013785">
    <property type="entry name" value="Aldolase_TIM"/>
</dbReference>
<dbReference type="PANTHER" id="PTHR11082:SF31">
    <property type="entry name" value="TRNA-DIHYDROURIDINE(20A_20B) SYNTHASE [NAD(P)+]-LIKE"/>
    <property type="match status" value="1"/>
</dbReference>
<reference evidence="21 22" key="1">
    <citation type="journal article" date="2018" name="Nat. Ecol. Evol.">
        <title>Pezizomycetes genomes reveal the molecular basis of ectomycorrhizal truffle lifestyle.</title>
        <authorList>
            <person name="Murat C."/>
            <person name="Payen T."/>
            <person name="Noel B."/>
            <person name="Kuo A."/>
            <person name="Morin E."/>
            <person name="Chen J."/>
            <person name="Kohler A."/>
            <person name="Krizsan K."/>
            <person name="Balestrini R."/>
            <person name="Da Silva C."/>
            <person name="Montanini B."/>
            <person name="Hainaut M."/>
            <person name="Levati E."/>
            <person name="Barry K.W."/>
            <person name="Belfiori B."/>
            <person name="Cichocki N."/>
            <person name="Clum A."/>
            <person name="Dockter R.B."/>
            <person name="Fauchery L."/>
            <person name="Guy J."/>
            <person name="Iotti M."/>
            <person name="Le Tacon F."/>
            <person name="Lindquist E.A."/>
            <person name="Lipzen A."/>
            <person name="Malagnac F."/>
            <person name="Mello A."/>
            <person name="Molinier V."/>
            <person name="Miyauchi S."/>
            <person name="Poulain J."/>
            <person name="Riccioni C."/>
            <person name="Rubini A."/>
            <person name="Sitrit Y."/>
            <person name="Splivallo R."/>
            <person name="Traeger S."/>
            <person name="Wang M."/>
            <person name="Zifcakova L."/>
            <person name="Wipf D."/>
            <person name="Zambonelli A."/>
            <person name="Paolocci F."/>
            <person name="Nowrousian M."/>
            <person name="Ottonello S."/>
            <person name="Baldrian P."/>
            <person name="Spatafora J.W."/>
            <person name="Henrissat B."/>
            <person name="Nagy L.G."/>
            <person name="Aury J.M."/>
            <person name="Wincker P."/>
            <person name="Grigoriev I.V."/>
            <person name="Bonfante P."/>
            <person name="Martin F.M."/>
        </authorList>
    </citation>
    <scope>NUCLEOTIDE SEQUENCE [LARGE SCALE GENOMIC DNA]</scope>
    <source>
        <strain evidence="21 22">RN42</strain>
    </source>
</reference>
<keyword evidence="8" id="KW-0520">NAD</keyword>
<evidence type="ECO:0000256" key="16">
    <source>
        <dbReference type="ARBA" id="ARBA00066483"/>
    </source>
</evidence>
<keyword evidence="7" id="KW-0560">Oxidoreductase</keyword>
<evidence type="ECO:0000256" key="9">
    <source>
        <dbReference type="ARBA" id="ARBA00048342"/>
    </source>
</evidence>
<evidence type="ECO:0000313" key="21">
    <source>
        <dbReference type="EMBL" id="RPA85364.1"/>
    </source>
</evidence>
<keyword evidence="4" id="KW-0507">mRNA processing</keyword>
<dbReference type="SUPFAM" id="SSF51395">
    <property type="entry name" value="FMN-linked oxidoreductases"/>
    <property type="match status" value="1"/>
</dbReference>
<name>A0A3N4IUU1_ASCIM</name>
<protein>
    <recommendedName>
        <fullName evidence="17">tRNA-dihydrouridine(20a/20b) synthase [NAD(P)+]</fullName>
        <ecNumber evidence="16">1.3.1.90</ecNumber>
    </recommendedName>
    <alternativeName>
        <fullName evidence="18">tRNA-dihydrouridine synthase 4</fullName>
    </alternativeName>
</protein>
<evidence type="ECO:0000256" key="6">
    <source>
        <dbReference type="ARBA" id="ARBA00022857"/>
    </source>
</evidence>
<evidence type="ECO:0000256" key="10">
    <source>
        <dbReference type="ARBA" id="ARBA00049447"/>
    </source>
</evidence>
<dbReference type="EC" id="1.3.1.90" evidence="16"/>
<dbReference type="CDD" id="cd02801">
    <property type="entry name" value="DUS_like_FMN"/>
    <property type="match status" value="1"/>
</dbReference>
<comment type="catalytic activity">
    <reaction evidence="9">
        <text>a 5,6-dihydrouridine in mRNA + NAD(+) = a uridine in mRNA + NADH + H(+)</text>
        <dbReference type="Rhea" id="RHEA:69851"/>
        <dbReference type="Rhea" id="RHEA-COMP:14658"/>
        <dbReference type="Rhea" id="RHEA-COMP:17789"/>
        <dbReference type="ChEBI" id="CHEBI:15378"/>
        <dbReference type="ChEBI" id="CHEBI:57540"/>
        <dbReference type="ChEBI" id="CHEBI:57945"/>
        <dbReference type="ChEBI" id="CHEBI:65315"/>
        <dbReference type="ChEBI" id="CHEBI:74443"/>
    </reaction>
    <physiologicalReaction direction="right-to-left" evidence="9">
        <dbReference type="Rhea" id="RHEA:69853"/>
    </physiologicalReaction>
</comment>
<dbReference type="Pfam" id="PF01207">
    <property type="entry name" value="Dus"/>
    <property type="match status" value="1"/>
</dbReference>
<evidence type="ECO:0000256" key="13">
    <source>
        <dbReference type="ARBA" id="ARBA00051932"/>
    </source>
</evidence>
<evidence type="ECO:0000256" key="2">
    <source>
        <dbReference type="ARBA" id="ARBA00022630"/>
    </source>
</evidence>
<keyword evidence="3" id="KW-0288">FMN</keyword>
<keyword evidence="2" id="KW-0285">Flavoprotein</keyword>
<proteinExistence type="inferred from homology"/>
<keyword evidence="6" id="KW-0521">NADP</keyword>
<dbReference type="Gene3D" id="3.20.20.70">
    <property type="entry name" value="Aldolase class I"/>
    <property type="match status" value="1"/>
</dbReference>
<feature type="domain" description="DUS-like FMN-binding" evidence="20">
    <location>
        <begin position="51"/>
        <end position="313"/>
    </location>
</feature>
<comment type="catalytic activity">
    <reaction evidence="10">
        <text>a 5,6-dihydrouridine in mRNA + NADP(+) = a uridine in mRNA + NADPH + H(+)</text>
        <dbReference type="Rhea" id="RHEA:69855"/>
        <dbReference type="Rhea" id="RHEA-COMP:14658"/>
        <dbReference type="Rhea" id="RHEA-COMP:17789"/>
        <dbReference type="ChEBI" id="CHEBI:15378"/>
        <dbReference type="ChEBI" id="CHEBI:57783"/>
        <dbReference type="ChEBI" id="CHEBI:58349"/>
        <dbReference type="ChEBI" id="CHEBI:65315"/>
        <dbReference type="ChEBI" id="CHEBI:74443"/>
    </reaction>
    <physiologicalReaction direction="right-to-left" evidence="10">
        <dbReference type="Rhea" id="RHEA:69857"/>
    </physiologicalReaction>
</comment>
<dbReference type="OrthoDB" id="9977870at2759"/>
<comment type="similarity">
    <text evidence="15">Belongs to the Dus family. Dus4 subfamily.</text>
</comment>
<keyword evidence="22" id="KW-1185">Reference proteome</keyword>
<evidence type="ECO:0000256" key="14">
    <source>
        <dbReference type="ARBA" id="ARBA00052996"/>
    </source>
</evidence>
<evidence type="ECO:0000256" key="12">
    <source>
        <dbReference type="ARBA" id="ARBA00051779"/>
    </source>
</evidence>
<dbReference type="GO" id="GO:0006397">
    <property type="term" value="P:mRNA processing"/>
    <property type="evidence" value="ECO:0007669"/>
    <property type="project" value="UniProtKB-KW"/>
</dbReference>
<evidence type="ECO:0000256" key="3">
    <source>
        <dbReference type="ARBA" id="ARBA00022643"/>
    </source>
</evidence>
<dbReference type="AlphaFoldDB" id="A0A3N4IUU1"/>
<evidence type="ECO:0000256" key="8">
    <source>
        <dbReference type="ARBA" id="ARBA00023027"/>
    </source>
</evidence>
<evidence type="ECO:0000259" key="20">
    <source>
        <dbReference type="Pfam" id="PF01207"/>
    </source>
</evidence>
<sequence>MTEETPTQIEPLRQVMTCCDTHPDGIAPRNPEHHPVRLFAKAAAEGRPLRILAPMVRYSKLPFRALVRSYGLDLCYTPMLLAKEFIRSQPARLSDFTTSCLDGPTVVQWGTSSPVDVARASEMVKPFCDGVSINCGCPQTWAIHEGIGCALMQQPELVRDMVKAIKERCGQGFSVGVKIRIHLDIEETKRWVRTVLGEGNVDYITVHGRRRTQRSSEVPNFEAIRVIRDLVKEELGGIPVVANGDVESLEAEERIVKVTKADGVMTARALLTNPALFAGYKKTPWGAVERIVSYCLKMPIPYPLAKYHVGEMLSEVLGRKERKALQEQRCWADLLDWLDEKFVLLREGEEGWGEGVDIPRRVTENPEGAAGEDDDEEDAKKDNGYEAGG</sequence>
<dbReference type="InterPro" id="IPR035587">
    <property type="entry name" value="DUS-like_FMN-bd"/>
</dbReference>
<dbReference type="GO" id="GO:0102266">
    <property type="term" value="F:tRNA-dihydrouridine20a synthase activity"/>
    <property type="evidence" value="ECO:0007669"/>
    <property type="project" value="UniProtKB-EC"/>
</dbReference>
<dbReference type="Proteomes" id="UP000275078">
    <property type="component" value="Unassembled WGS sequence"/>
</dbReference>
<dbReference type="FunFam" id="3.20.20.70:FF:000159">
    <property type="entry name" value="tRNA-dihydrouridine synthase 4"/>
    <property type="match status" value="1"/>
</dbReference>
<gene>
    <name evidence="21" type="ORF">BJ508DRAFT_359090</name>
</gene>
<feature type="region of interest" description="Disordered" evidence="19">
    <location>
        <begin position="355"/>
        <end position="389"/>
    </location>
</feature>
<evidence type="ECO:0000256" key="17">
    <source>
        <dbReference type="ARBA" id="ARBA00071722"/>
    </source>
</evidence>
<dbReference type="PANTHER" id="PTHR11082">
    <property type="entry name" value="TRNA-DIHYDROURIDINE SYNTHASE"/>
    <property type="match status" value="1"/>
</dbReference>
<feature type="compositionally biased region" description="Basic and acidic residues" evidence="19">
    <location>
        <begin position="378"/>
        <end position="389"/>
    </location>
</feature>
<comment type="cofactor">
    <cofactor evidence="1">
        <name>FMN</name>
        <dbReference type="ChEBI" id="CHEBI:58210"/>
    </cofactor>
</comment>
<accession>A0A3N4IUU1</accession>
<dbReference type="EMBL" id="ML119654">
    <property type="protein sequence ID" value="RPA85364.1"/>
    <property type="molecule type" value="Genomic_DNA"/>
</dbReference>
<evidence type="ECO:0000256" key="11">
    <source>
        <dbReference type="ARBA" id="ARBA00050434"/>
    </source>
</evidence>
<organism evidence="21 22">
    <name type="scientific">Ascobolus immersus RN42</name>
    <dbReference type="NCBI Taxonomy" id="1160509"/>
    <lineage>
        <taxon>Eukaryota</taxon>
        <taxon>Fungi</taxon>
        <taxon>Dikarya</taxon>
        <taxon>Ascomycota</taxon>
        <taxon>Pezizomycotina</taxon>
        <taxon>Pezizomycetes</taxon>
        <taxon>Pezizales</taxon>
        <taxon>Ascobolaceae</taxon>
        <taxon>Ascobolus</taxon>
    </lineage>
</organism>
<evidence type="ECO:0000256" key="1">
    <source>
        <dbReference type="ARBA" id="ARBA00001917"/>
    </source>
</evidence>
<evidence type="ECO:0000256" key="19">
    <source>
        <dbReference type="SAM" id="MobiDB-lite"/>
    </source>
</evidence>
<dbReference type="STRING" id="1160509.A0A3N4IUU1"/>
<evidence type="ECO:0000313" key="22">
    <source>
        <dbReference type="Proteomes" id="UP000275078"/>
    </source>
</evidence>
<evidence type="ECO:0000256" key="15">
    <source>
        <dbReference type="ARBA" id="ARBA00060741"/>
    </source>
</evidence>
<evidence type="ECO:0000256" key="18">
    <source>
        <dbReference type="ARBA" id="ARBA00078338"/>
    </source>
</evidence>
<evidence type="ECO:0000256" key="4">
    <source>
        <dbReference type="ARBA" id="ARBA00022664"/>
    </source>
</evidence>
<evidence type="ECO:0000256" key="7">
    <source>
        <dbReference type="ARBA" id="ARBA00023002"/>
    </source>
</evidence>
<keyword evidence="5" id="KW-0819">tRNA processing</keyword>
<evidence type="ECO:0000256" key="5">
    <source>
        <dbReference type="ARBA" id="ARBA00022694"/>
    </source>
</evidence>
<comment type="catalytic activity">
    <reaction evidence="13">
        <text>5,6-dihydrouridine(20b) in tRNA + NAD(+) = uridine(20b) in tRNA + NADH + H(+)</text>
        <dbReference type="Rhea" id="RHEA:53352"/>
        <dbReference type="Rhea" id="RHEA-COMP:13537"/>
        <dbReference type="Rhea" id="RHEA-COMP:13538"/>
        <dbReference type="ChEBI" id="CHEBI:15378"/>
        <dbReference type="ChEBI" id="CHEBI:57540"/>
        <dbReference type="ChEBI" id="CHEBI:57945"/>
        <dbReference type="ChEBI" id="CHEBI:65315"/>
        <dbReference type="ChEBI" id="CHEBI:74443"/>
        <dbReference type="EC" id="1.3.1.90"/>
    </reaction>
    <physiologicalReaction direction="right-to-left" evidence="13">
        <dbReference type="Rhea" id="RHEA:53354"/>
    </physiologicalReaction>
</comment>
<comment type="catalytic activity">
    <reaction evidence="11">
        <text>5,6-dihydrouridine(20b) in tRNA + NADP(+) = uridine(20b) in tRNA + NADPH + H(+)</text>
        <dbReference type="Rhea" id="RHEA:53356"/>
        <dbReference type="Rhea" id="RHEA-COMP:13537"/>
        <dbReference type="Rhea" id="RHEA-COMP:13538"/>
        <dbReference type="ChEBI" id="CHEBI:15378"/>
        <dbReference type="ChEBI" id="CHEBI:57783"/>
        <dbReference type="ChEBI" id="CHEBI:58349"/>
        <dbReference type="ChEBI" id="CHEBI:65315"/>
        <dbReference type="ChEBI" id="CHEBI:74443"/>
        <dbReference type="EC" id="1.3.1.90"/>
    </reaction>
    <physiologicalReaction direction="right-to-left" evidence="11">
        <dbReference type="Rhea" id="RHEA:53358"/>
    </physiologicalReaction>
</comment>
<comment type="catalytic activity">
    <reaction evidence="14">
        <text>5,6-dihydrouridine(20a) in tRNA + NADP(+) = uridine(20a) in tRNA + NADPH + H(+)</text>
        <dbReference type="Rhea" id="RHEA:53344"/>
        <dbReference type="Rhea" id="RHEA-COMP:13535"/>
        <dbReference type="Rhea" id="RHEA-COMP:13536"/>
        <dbReference type="ChEBI" id="CHEBI:15378"/>
        <dbReference type="ChEBI" id="CHEBI:57783"/>
        <dbReference type="ChEBI" id="CHEBI:58349"/>
        <dbReference type="ChEBI" id="CHEBI:65315"/>
        <dbReference type="ChEBI" id="CHEBI:74443"/>
        <dbReference type="EC" id="1.3.1.90"/>
    </reaction>
    <physiologicalReaction direction="right-to-left" evidence="14">
        <dbReference type="Rhea" id="RHEA:53346"/>
    </physiologicalReaction>
</comment>
<dbReference type="GO" id="GO:0102267">
    <property type="term" value="F:tRNA-dihydrouridine20b synthase activity"/>
    <property type="evidence" value="ECO:0007669"/>
    <property type="project" value="UniProtKB-ARBA"/>
</dbReference>